<reference evidence="10 12" key="1">
    <citation type="submission" date="2016-04" db="EMBL/GenBank/DDBJ databases">
        <title>Genome sequence of Methanosphaera cuniculi DSM 4103.</title>
        <authorList>
            <person name="Poehlein A."/>
            <person name="Seedorf H."/>
            <person name="Daniel R."/>
        </authorList>
    </citation>
    <scope>NUCLEOTIDE SEQUENCE [LARGE SCALE GENOMIC DNA]</scope>
    <source>
        <strain evidence="10 12">DSM 4103</strain>
    </source>
</reference>
<keyword evidence="5" id="KW-0520">NAD</keyword>
<protein>
    <submittedName>
        <fullName evidence="10">Trk system potassium uptake protein TrkA</fullName>
    </submittedName>
</protein>
<name>A0A2A2HG38_9EURY</name>
<dbReference type="OrthoDB" id="24929at2157"/>
<organism evidence="9 11">
    <name type="scientific">Methanosphaera cuniculi</name>
    <dbReference type="NCBI Taxonomy" id="1077256"/>
    <lineage>
        <taxon>Archaea</taxon>
        <taxon>Methanobacteriati</taxon>
        <taxon>Methanobacteriota</taxon>
        <taxon>Methanomada group</taxon>
        <taxon>Methanobacteria</taxon>
        <taxon>Methanobacteriales</taxon>
        <taxon>Methanobacteriaceae</taxon>
        <taxon>Methanosphaera</taxon>
    </lineage>
</organism>
<keyword evidence="6" id="KW-0406">Ion transport</keyword>
<feature type="domain" description="RCK C-terminal" evidence="8">
    <location>
        <begin position="192"/>
        <end position="277"/>
    </location>
</feature>
<comment type="caution">
    <text evidence="9">The sequence shown here is derived from an EMBL/GenBank/DDBJ whole genome shotgun (WGS) entry which is preliminary data.</text>
</comment>
<evidence type="ECO:0000259" key="7">
    <source>
        <dbReference type="PROSITE" id="PS51201"/>
    </source>
</evidence>
<dbReference type="Gene3D" id="3.40.50.720">
    <property type="entry name" value="NAD(P)-binding Rossmann-like Domain"/>
    <property type="match status" value="1"/>
</dbReference>
<comment type="function">
    <text evidence="1">Part of a potassium transport system.</text>
</comment>
<evidence type="ECO:0000256" key="6">
    <source>
        <dbReference type="ARBA" id="ARBA00023065"/>
    </source>
</evidence>
<dbReference type="GO" id="GO:0005886">
    <property type="term" value="C:plasma membrane"/>
    <property type="evidence" value="ECO:0007669"/>
    <property type="project" value="InterPro"/>
</dbReference>
<dbReference type="PRINTS" id="PR00335">
    <property type="entry name" value="KUPTAKETRKA"/>
</dbReference>
<evidence type="ECO:0000256" key="5">
    <source>
        <dbReference type="ARBA" id="ARBA00023027"/>
    </source>
</evidence>
<dbReference type="EMBL" id="LWMS01000020">
    <property type="protein sequence ID" value="PWL08350.1"/>
    <property type="molecule type" value="Genomic_DNA"/>
</dbReference>
<evidence type="ECO:0000259" key="8">
    <source>
        <dbReference type="PROSITE" id="PS51202"/>
    </source>
</evidence>
<evidence type="ECO:0000313" key="9">
    <source>
        <dbReference type="EMBL" id="PAV08260.1"/>
    </source>
</evidence>
<dbReference type="GO" id="GO:0015079">
    <property type="term" value="F:potassium ion transmembrane transporter activity"/>
    <property type="evidence" value="ECO:0007669"/>
    <property type="project" value="InterPro"/>
</dbReference>
<dbReference type="SUPFAM" id="SSF51735">
    <property type="entry name" value="NAD(P)-binding Rossmann-fold domains"/>
    <property type="match status" value="1"/>
</dbReference>
<keyword evidence="4" id="KW-0630">Potassium</keyword>
<sequence length="286" mass="32686">MKETYMDHEDEDLLDKYQNFNEEENKVFTPANNKNSFDLKHERLHTQNERIFDDEPKNIIIVGGGHVGNGLIIRLRKRSNYNITIVDDNEKRLEKIKDVFKDVRIVKGNATNRKILEKAGIQTADIIVVATSTDEINLLIGIIAQEYGVTKVISRTENPSHIKMFKRLGLSEVVSPELTTCISILKLITSTNNIVELPSTGKESYEIVEIPVSSKKIIGKKIGDISPDKNFIIMQCFKKSTDQELIAQNDIILEEGDVITLLVKKSYFKKIKKIFCKTRRFIDSIM</sequence>
<dbReference type="InterPro" id="IPR003148">
    <property type="entry name" value="RCK_N"/>
</dbReference>
<gene>
    <name evidence="10" type="primary">trkA_2</name>
    <name evidence="9" type="ORF">ASJ82_03460</name>
    <name evidence="10" type="ORF">MSCUN_07860</name>
</gene>
<dbReference type="Pfam" id="PF02254">
    <property type="entry name" value="TrkA_N"/>
    <property type="match status" value="1"/>
</dbReference>
<dbReference type="Gene3D" id="3.30.70.1450">
    <property type="entry name" value="Regulator of K+ conductance, C-terminal domain"/>
    <property type="match status" value="1"/>
</dbReference>
<dbReference type="PANTHER" id="PTHR43833">
    <property type="entry name" value="POTASSIUM CHANNEL PROTEIN 2-RELATED-RELATED"/>
    <property type="match status" value="1"/>
</dbReference>
<dbReference type="InterPro" id="IPR036721">
    <property type="entry name" value="RCK_C_sf"/>
</dbReference>
<dbReference type="InterPro" id="IPR006037">
    <property type="entry name" value="RCK_C"/>
</dbReference>
<keyword evidence="11" id="KW-1185">Reference proteome</keyword>
<evidence type="ECO:0000256" key="4">
    <source>
        <dbReference type="ARBA" id="ARBA00022958"/>
    </source>
</evidence>
<evidence type="ECO:0000256" key="3">
    <source>
        <dbReference type="ARBA" id="ARBA00022538"/>
    </source>
</evidence>
<keyword evidence="3" id="KW-0633">Potassium transport</keyword>
<dbReference type="AlphaFoldDB" id="A0A2A2HG38"/>
<evidence type="ECO:0000256" key="2">
    <source>
        <dbReference type="ARBA" id="ARBA00022448"/>
    </source>
</evidence>
<dbReference type="Pfam" id="PF02080">
    <property type="entry name" value="TrkA_C"/>
    <property type="match status" value="1"/>
</dbReference>
<evidence type="ECO:0000313" key="10">
    <source>
        <dbReference type="EMBL" id="PWL08350.1"/>
    </source>
</evidence>
<dbReference type="InterPro" id="IPR050721">
    <property type="entry name" value="Trk_Ktr_HKT_K-transport"/>
</dbReference>
<accession>A0A2A2HG38</accession>
<dbReference type="PANTHER" id="PTHR43833:SF5">
    <property type="entry name" value="TRK SYSTEM POTASSIUM UPTAKE PROTEIN TRKA"/>
    <property type="match status" value="1"/>
</dbReference>
<reference evidence="9 11" key="2">
    <citation type="journal article" date="2017" name="BMC Genomics">
        <title>Genomic analysis of methanogenic archaea reveals a shift towards energy conservation.</title>
        <authorList>
            <person name="Gilmore S.P."/>
            <person name="Henske J.K."/>
            <person name="Sexton J.A."/>
            <person name="Solomon K.V."/>
            <person name="Seppala S."/>
            <person name="Yoo J.I."/>
            <person name="Huyett L.M."/>
            <person name="Pressman A."/>
            <person name="Cogan J.Z."/>
            <person name="Kivenson V."/>
            <person name="Peng X."/>
            <person name="Tan Y."/>
            <person name="Valentine D.L."/>
            <person name="O'Malley M.A."/>
        </authorList>
    </citation>
    <scope>NUCLEOTIDE SEQUENCE [LARGE SCALE GENOMIC DNA]</scope>
    <source>
        <strain evidence="9 11">1R-7</strain>
    </source>
</reference>
<evidence type="ECO:0000313" key="11">
    <source>
        <dbReference type="Proteomes" id="UP000217528"/>
    </source>
</evidence>
<dbReference type="Proteomes" id="UP000246004">
    <property type="component" value="Unassembled WGS sequence"/>
</dbReference>
<dbReference type="InterPro" id="IPR006036">
    <property type="entry name" value="K_uptake_TrkA"/>
</dbReference>
<dbReference type="InterPro" id="IPR036291">
    <property type="entry name" value="NAD(P)-bd_dom_sf"/>
</dbReference>
<dbReference type="EMBL" id="LMVN01000001">
    <property type="protein sequence ID" value="PAV08260.1"/>
    <property type="molecule type" value="Genomic_DNA"/>
</dbReference>
<dbReference type="PROSITE" id="PS51202">
    <property type="entry name" value="RCK_C"/>
    <property type="match status" value="1"/>
</dbReference>
<evidence type="ECO:0000313" key="12">
    <source>
        <dbReference type="Proteomes" id="UP000246004"/>
    </source>
</evidence>
<dbReference type="Proteomes" id="UP000217528">
    <property type="component" value="Unassembled WGS sequence"/>
</dbReference>
<proteinExistence type="predicted"/>
<dbReference type="SUPFAM" id="SSF116726">
    <property type="entry name" value="TrkA C-terminal domain-like"/>
    <property type="match status" value="1"/>
</dbReference>
<feature type="domain" description="RCK N-terminal" evidence="7">
    <location>
        <begin position="56"/>
        <end position="175"/>
    </location>
</feature>
<evidence type="ECO:0000256" key="1">
    <source>
        <dbReference type="ARBA" id="ARBA00003660"/>
    </source>
</evidence>
<keyword evidence="2" id="KW-0813">Transport</keyword>
<dbReference type="PROSITE" id="PS51201">
    <property type="entry name" value="RCK_N"/>
    <property type="match status" value="1"/>
</dbReference>
<dbReference type="RefSeq" id="WP_095607913.1">
    <property type="nucleotide sequence ID" value="NZ_CAUHCB010000004.1"/>
</dbReference>